<dbReference type="Proteomes" id="UP000619457">
    <property type="component" value="Unassembled WGS sequence"/>
</dbReference>
<keyword evidence="3" id="KW-1185">Reference proteome</keyword>
<dbReference type="EMBL" id="BMWX01000004">
    <property type="protein sequence ID" value="GGZ30409.1"/>
    <property type="molecule type" value="Genomic_DNA"/>
</dbReference>
<reference evidence="2" key="2">
    <citation type="submission" date="2020-09" db="EMBL/GenBank/DDBJ databases">
        <authorList>
            <person name="Sun Q."/>
            <person name="Kim S."/>
        </authorList>
    </citation>
    <scope>NUCLEOTIDE SEQUENCE</scope>
    <source>
        <strain evidence="2">KCTC 12368</strain>
    </source>
</reference>
<sequence>MKKFKTILLAILFLAIYQASAGAQNTAFEESISVHLAKTIAVAGEKVPVQVTLQLQGQASPLNFVYAELLSRDGIRYAEAIIPLENGRASAYIQITDETPSDHYLLRVYSRLGAKSTNPKANYQELITIINPEIPPTRQGGTSASSGNTLQLSAGELGIDMASSSMGRAQTAKLKIKAPSQGKVNLSISLKNPYSSRLVFQEKLNSEPASSSEMIPEIRGHIIQGQVTSSPVDTLSYYLLSAHGKQSELFLSRPNAEGEIYFDLGVFKHYDFLILQSERDSVAFDFHIQSPFASPPDLSWLPKLEIDEEDQAWLDQWVLGQSIARHYLAPLPLPQDSLVTGFTADLSYLLDDYNRFEDMGTTFKEYFPTVMVRKSHGKTHFKLINKPLGTVFDENPLMLIDGMPVFDSDQLAKFHPKNIRQALITNREYYIRNKSFKGVLDLKSYQNDFAGYPLPENALYLEYPSIQQEVIWDFEPSGAEEQVKAPDLRDILLWQSNIFMEGNGEKEWSFTTSELAGTYEIVLSYTDTQGNHYQKTKTFTVL</sequence>
<name>A0A918Q4C3_9BACT</name>
<accession>A0A918Q4C3</accession>
<organism evidence="2 3">
    <name type="scientific">Echinicola pacifica</name>
    <dbReference type="NCBI Taxonomy" id="346377"/>
    <lineage>
        <taxon>Bacteria</taxon>
        <taxon>Pseudomonadati</taxon>
        <taxon>Bacteroidota</taxon>
        <taxon>Cytophagia</taxon>
        <taxon>Cytophagales</taxon>
        <taxon>Cyclobacteriaceae</taxon>
        <taxon>Echinicola</taxon>
    </lineage>
</organism>
<evidence type="ECO:0000313" key="3">
    <source>
        <dbReference type="Proteomes" id="UP000619457"/>
    </source>
</evidence>
<keyword evidence="1" id="KW-0732">Signal</keyword>
<reference evidence="2" key="1">
    <citation type="journal article" date="2014" name="Int. J. Syst. Evol. Microbiol.">
        <title>Complete genome sequence of Corynebacterium casei LMG S-19264T (=DSM 44701T), isolated from a smear-ripened cheese.</title>
        <authorList>
            <consortium name="US DOE Joint Genome Institute (JGI-PGF)"/>
            <person name="Walter F."/>
            <person name="Albersmeier A."/>
            <person name="Kalinowski J."/>
            <person name="Ruckert C."/>
        </authorList>
    </citation>
    <scope>NUCLEOTIDE SEQUENCE</scope>
    <source>
        <strain evidence="2">KCTC 12368</strain>
    </source>
</reference>
<feature type="signal peptide" evidence="1">
    <location>
        <begin position="1"/>
        <end position="21"/>
    </location>
</feature>
<comment type="caution">
    <text evidence="2">The sequence shown here is derived from an EMBL/GenBank/DDBJ whole genome shotgun (WGS) entry which is preliminary data.</text>
</comment>
<evidence type="ECO:0000313" key="2">
    <source>
        <dbReference type="EMBL" id="GGZ30409.1"/>
    </source>
</evidence>
<evidence type="ECO:0008006" key="4">
    <source>
        <dbReference type="Google" id="ProtNLM"/>
    </source>
</evidence>
<evidence type="ECO:0000256" key="1">
    <source>
        <dbReference type="SAM" id="SignalP"/>
    </source>
</evidence>
<dbReference type="AlphaFoldDB" id="A0A918Q4C3"/>
<feature type="chain" id="PRO_5037642533" description="MG2 domain-containing protein" evidence="1">
    <location>
        <begin position="22"/>
        <end position="542"/>
    </location>
</feature>
<gene>
    <name evidence="2" type="ORF">GCM10007049_23880</name>
</gene>
<protein>
    <recommendedName>
        <fullName evidence="4">MG2 domain-containing protein</fullName>
    </recommendedName>
</protein>
<proteinExistence type="predicted"/>
<dbReference type="RefSeq" id="WP_018474581.1">
    <property type="nucleotide sequence ID" value="NZ_BMWX01000004.1"/>
</dbReference>